<dbReference type="Gene3D" id="2.40.30.170">
    <property type="match status" value="1"/>
</dbReference>
<evidence type="ECO:0000256" key="1">
    <source>
        <dbReference type="SAM" id="MobiDB-lite"/>
    </source>
</evidence>
<evidence type="ECO:0000256" key="2">
    <source>
        <dbReference type="SAM" id="Phobius"/>
    </source>
</evidence>
<evidence type="ECO:0000313" key="5">
    <source>
        <dbReference type="EMBL" id="MCO5978733.1"/>
    </source>
</evidence>
<dbReference type="RefSeq" id="WP_252771711.1">
    <property type="nucleotide sequence ID" value="NZ_JAMXMC010000012.1"/>
</dbReference>
<evidence type="ECO:0000259" key="4">
    <source>
        <dbReference type="Pfam" id="PF25963"/>
    </source>
</evidence>
<dbReference type="SUPFAM" id="SSF111369">
    <property type="entry name" value="HlyD-like secretion proteins"/>
    <property type="match status" value="2"/>
</dbReference>
<dbReference type="NCBIfam" id="NF007785">
    <property type="entry name" value="PRK10476.1"/>
    <property type="match status" value="1"/>
</dbReference>
<reference evidence="5 6" key="1">
    <citation type="submission" date="2022-06" db="EMBL/GenBank/DDBJ databases">
        <title>Ideonella sp. NS12-5 Genome sequencing and assembly.</title>
        <authorList>
            <person name="Jung Y."/>
        </authorList>
    </citation>
    <scope>NUCLEOTIDE SEQUENCE [LARGE SCALE GENOMIC DNA]</scope>
    <source>
        <strain evidence="5 6">NS12-5</strain>
    </source>
</reference>
<keyword evidence="2" id="KW-1133">Transmembrane helix</keyword>
<dbReference type="InterPro" id="IPR050393">
    <property type="entry name" value="MFP_Efflux_Pump"/>
</dbReference>
<proteinExistence type="predicted"/>
<feature type="region of interest" description="Disordered" evidence="1">
    <location>
        <begin position="162"/>
        <end position="188"/>
    </location>
</feature>
<dbReference type="PANTHER" id="PTHR30367:SF1">
    <property type="entry name" value="MULTIDRUG RESISTANCE PROTEIN MDTN"/>
    <property type="match status" value="1"/>
</dbReference>
<comment type="caution">
    <text evidence="5">The sequence shown here is derived from an EMBL/GenBank/DDBJ whole genome shotgun (WGS) entry which is preliminary data.</text>
</comment>
<sequence>MEARGLSKHSPRSVVIALAIVALAVLAWLGVSHLNRLSTDDATIDAEVVHVAATVGGRIVALPVRENQAVHKGDLLFRIDPVPYQNAVAVAQANVDLALAARDSQRRLVATQQSGARQAQAQTRRAETNLALATRTEQRLAPLSAKGYVPEQQLDQAQVAARDASTSLRQAREQEQAAHQSVGSDAGTEAGVRAATAALENARRALQDTEVRASQDGRVTGLNISVGEIVAPAQALFTLINTEEWVASANFRETELQQIRPGSCATVYSMVDRTTPLKGQVESLGFGVLSTDRVNLPRSVPYVQPSVNWVRVAQRFPVRIRLEHPPEALARLGASAVVEIGGGAACP</sequence>
<dbReference type="EMBL" id="JAMXMC010000012">
    <property type="protein sequence ID" value="MCO5978733.1"/>
    <property type="molecule type" value="Genomic_DNA"/>
</dbReference>
<protein>
    <submittedName>
        <fullName evidence="5">Multidrug transporter subunit MdtN</fullName>
    </submittedName>
</protein>
<keyword evidence="6" id="KW-1185">Reference proteome</keyword>
<feature type="transmembrane region" description="Helical" evidence="2">
    <location>
        <begin position="12"/>
        <end position="31"/>
    </location>
</feature>
<dbReference type="InterPro" id="IPR058634">
    <property type="entry name" value="AaeA-lik-b-barrel"/>
</dbReference>
<dbReference type="PANTHER" id="PTHR30367">
    <property type="entry name" value="P-HYDROXYBENZOIC ACID EFFLUX PUMP SUBUNIT AAEA-RELATED"/>
    <property type="match status" value="1"/>
</dbReference>
<dbReference type="Gene3D" id="1.10.287.470">
    <property type="entry name" value="Helix hairpin bin"/>
    <property type="match status" value="1"/>
</dbReference>
<dbReference type="Pfam" id="PF25963">
    <property type="entry name" value="Beta-barrel_AAEA"/>
    <property type="match status" value="1"/>
</dbReference>
<feature type="domain" description="Multidrug resistance protein MdtA-like barrel-sandwich hybrid" evidence="3">
    <location>
        <begin position="47"/>
        <end position="240"/>
    </location>
</feature>
<dbReference type="Gene3D" id="2.40.50.100">
    <property type="match status" value="1"/>
</dbReference>
<accession>A0ABT1BRI9</accession>
<gene>
    <name evidence="5" type="primary">mdtN</name>
    <name evidence="5" type="ORF">M0L44_18710</name>
</gene>
<keyword evidence="2" id="KW-0472">Membrane</keyword>
<dbReference type="InterPro" id="IPR058625">
    <property type="entry name" value="MdtA-like_BSH"/>
</dbReference>
<evidence type="ECO:0000313" key="6">
    <source>
        <dbReference type="Proteomes" id="UP001204851"/>
    </source>
</evidence>
<organism evidence="5 6">
    <name type="scientific">Ideonella oryzae</name>
    <dbReference type="NCBI Taxonomy" id="2937441"/>
    <lineage>
        <taxon>Bacteria</taxon>
        <taxon>Pseudomonadati</taxon>
        <taxon>Pseudomonadota</taxon>
        <taxon>Betaproteobacteria</taxon>
        <taxon>Burkholderiales</taxon>
        <taxon>Sphaerotilaceae</taxon>
        <taxon>Ideonella</taxon>
    </lineage>
</organism>
<dbReference type="Proteomes" id="UP001204851">
    <property type="component" value="Unassembled WGS sequence"/>
</dbReference>
<keyword evidence="2" id="KW-0812">Transmembrane</keyword>
<feature type="domain" description="p-hydroxybenzoic acid efflux pump subunit AaeA-like beta-barrel" evidence="4">
    <location>
        <begin position="248"/>
        <end position="340"/>
    </location>
</feature>
<evidence type="ECO:0000259" key="3">
    <source>
        <dbReference type="Pfam" id="PF25917"/>
    </source>
</evidence>
<name>A0ABT1BRI9_9BURK</name>
<dbReference type="Pfam" id="PF25917">
    <property type="entry name" value="BSH_RND"/>
    <property type="match status" value="1"/>
</dbReference>